<organism evidence="1 2">
    <name type="scientific">Rhodococcus jostii</name>
    <dbReference type="NCBI Taxonomy" id="132919"/>
    <lineage>
        <taxon>Bacteria</taxon>
        <taxon>Bacillati</taxon>
        <taxon>Actinomycetota</taxon>
        <taxon>Actinomycetes</taxon>
        <taxon>Mycobacteriales</taxon>
        <taxon>Nocardiaceae</taxon>
        <taxon>Rhodococcus</taxon>
    </lineage>
</organism>
<dbReference type="Proteomes" id="UP000183407">
    <property type="component" value="Unassembled WGS sequence"/>
</dbReference>
<gene>
    <name evidence="1" type="ORF">SAMN04490220_2137</name>
</gene>
<dbReference type="Gene3D" id="3.40.190.10">
    <property type="entry name" value="Periplasmic binding protein-like II"/>
    <property type="match status" value="1"/>
</dbReference>
<dbReference type="OrthoDB" id="4472568at2"/>
<accession>A0A1H4U151</accession>
<dbReference type="RefSeq" id="WP_073363119.1">
    <property type="nucleotide sequence ID" value="NZ_FNTL01000004.1"/>
</dbReference>
<protein>
    <recommendedName>
        <fullName evidence="3">ABC-type nitrate/sulfonate/bicarbonate transport system, substrate-binding protein</fullName>
    </recommendedName>
</protein>
<dbReference type="EMBL" id="FNTL01000004">
    <property type="protein sequence ID" value="SEC62439.1"/>
    <property type="molecule type" value="Genomic_DNA"/>
</dbReference>
<dbReference type="AlphaFoldDB" id="A0A1H4U151"/>
<evidence type="ECO:0000313" key="2">
    <source>
        <dbReference type="Proteomes" id="UP000183407"/>
    </source>
</evidence>
<evidence type="ECO:0000313" key="1">
    <source>
        <dbReference type="EMBL" id="SEC62439.1"/>
    </source>
</evidence>
<proteinExistence type="predicted"/>
<reference evidence="2" key="1">
    <citation type="submission" date="2016-10" db="EMBL/GenBank/DDBJ databases">
        <authorList>
            <person name="Varghese N."/>
        </authorList>
    </citation>
    <scope>NUCLEOTIDE SEQUENCE [LARGE SCALE GENOMIC DNA]</scope>
    <source>
        <strain evidence="2">DSM 44719</strain>
    </source>
</reference>
<sequence length="279" mass="30048">MILLGYRDHNVHELLCHEIAARAGYYDRLGIDVKAVAGPDHPEAALSAGLGGSLIETLRGQRRWKVALVHTLHPLFWVWTKMRKQSAGPTVLAGHPEGSIVCALTQRVINTHWTRDEGPTLLHFPAGSAGDHQRLEALRSGAADAAVLGSTFAPTALSRHGLTDSLFFGTALKFPTAGIAVDVERISLDHPSIQKIVAAHTAAITHIKSRDPVALDAVASLLHDSTRTDAQLLLTNYLSPQYGPDPHDVHTTGADALEWLTGALRTGGHTSTDFYEAVR</sequence>
<name>A0A1H4U151_RHOJO</name>
<evidence type="ECO:0008006" key="3">
    <source>
        <dbReference type="Google" id="ProtNLM"/>
    </source>
</evidence>